<gene>
    <name evidence="2" type="ORF">DUNSADRAFT_13532</name>
</gene>
<proteinExistence type="predicted"/>
<name>A0ABQ7G946_DUNSA</name>
<feature type="region of interest" description="Disordered" evidence="1">
    <location>
        <begin position="582"/>
        <end position="605"/>
    </location>
</feature>
<reference evidence="2" key="1">
    <citation type="submission" date="2017-08" db="EMBL/GenBank/DDBJ databases">
        <authorList>
            <person name="Polle J.E."/>
            <person name="Barry K."/>
            <person name="Cushman J."/>
            <person name="Schmutz J."/>
            <person name="Tran D."/>
            <person name="Hathwaick L.T."/>
            <person name="Yim W.C."/>
            <person name="Jenkins J."/>
            <person name="Mckie-Krisberg Z.M."/>
            <person name="Prochnik S."/>
            <person name="Lindquist E."/>
            <person name="Dockter R.B."/>
            <person name="Adam C."/>
            <person name="Molina H."/>
            <person name="Bunkerborg J."/>
            <person name="Jin E."/>
            <person name="Buchheim M."/>
            <person name="Magnuson J."/>
        </authorList>
    </citation>
    <scope>NUCLEOTIDE SEQUENCE</scope>
    <source>
        <strain evidence="2">CCAP 19/18</strain>
    </source>
</reference>
<organism evidence="2 3">
    <name type="scientific">Dunaliella salina</name>
    <name type="common">Green alga</name>
    <name type="synonym">Protococcus salinus</name>
    <dbReference type="NCBI Taxonomy" id="3046"/>
    <lineage>
        <taxon>Eukaryota</taxon>
        <taxon>Viridiplantae</taxon>
        <taxon>Chlorophyta</taxon>
        <taxon>core chlorophytes</taxon>
        <taxon>Chlorophyceae</taxon>
        <taxon>CS clade</taxon>
        <taxon>Chlamydomonadales</taxon>
        <taxon>Dunaliellaceae</taxon>
        <taxon>Dunaliella</taxon>
    </lineage>
</organism>
<dbReference type="EMBL" id="MU069973">
    <property type="protein sequence ID" value="KAF5831129.1"/>
    <property type="molecule type" value="Genomic_DNA"/>
</dbReference>
<evidence type="ECO:0000313" key="3">
    <source>
        <dbReference type="Proteomes" id="UP000815325"/>
    </source>
</evidence>
<dbReference type="Proteomes" id="UP000815325">
    <property type="component" value="Unassembled WGS sequence"/>
</dbReference>
<evidence type="ECO:0000313" key="2">
    <source>
        <dbReference type="EMBL" id="KAF5831129.1"/>
    </source>
</evidence>
<sequence length="605" mass="68329">MHQLNSPEAESAISYLLTVPVLRSDETEGDGQFVYTFFYWQPEQNGKPSSKSPFNPNRARVAFPISSIDGLAFEEESLTMHVQLCQPPQTFVGTQLLAGKGSNHKGPTRWQRGQFDFSRGPVKTTRMHSLQLRGKQEYRILHKKVSQSSKLAAVMQKPESWQLLTPEGRSAAAAAPPFSEEQVSASIDVPLQLPIAGLHAQHEEESNPAAAIPAHKKQRAVAPVPASLAPGWLPHIPALPQDSWASRCIRQWALSPPFDSTATDEQWHLYHDERQALELVQEALEGELARPARRRHTDWKPSQFADAIRWQDKGLGKPHLLEVCQTEQMSDLEAEDPEAWNRFDETKSVTSGTRTAVKQVLESCKGITGFEDLAARTAAGTFILMHDGDLLEVEEVRNFGVYSRIYSPACSPRALEIDFGWHHRMRWSTVEYFMYWFTLPRDPKDAKPLKPQDTALFRRTAGKRVRGQATLYKTAEDDDGVGFENRTLPTPSDLDKMQAHLFGQSHLLSWRKFFDLVVQAGCSSHKTCGHVEHEKASKVVARAFPDLLPGEECTSAPWESEEDEVSSNDELRERYLNWRARKAAGDEGMDEDDEEFGYLTRNDDW</sequence>
<accession>A0ABQ7G946</accession>
<evidence type="ECO:0000256" key="1">
    <source>
        <dbReference type="SAM" id="MobiDB-lite"/>
    </source>
</evidence>
<keyword evidence="3" id="KW-1185">Reference proteome</keyword>
<feature type="compositionally biased region" description="Acidic residues" evidence="1">
    <location>
        <begin position="587"/>
        <end position="596"/>
    </location>
</feature>
<comment type="caution">
    <text evidence="2">The sequence shown here is derived from an EMBL/GenBank/DDBJ whole genome shotgun (WGS) entry which is preliminary data.</text>
</comment>
<protein>
    <submittedName>
        <fullName evidence="2">Uncharacterized protein</fullName>
    </submittedName>
</protein>